<dbReference type="GO" id="GO:0005737">
    <property type="term" value="C:cytoplasm"/>
    <property type="evidence" value="ECO:0007669"/>
    <property type="project" value="UniProtKB-SubCell"/>
</dbReference>
<feature type="region of interest" description="Disordered" evidence="33">
    <location>
        <begin position="675"/>
        <end position="705"/>
    </location>
</feature>
<evidence type="ECO:0000256" key="3">
    <source>
        <dbReference type="ARBA" id="ARBA00004286"/>
    </source>
</evidence>
<feature type="compositionally biased region" description="Basic and acidic residues" evidence="33">
    <location>
        <begin position="596"/>
        <end position="606"/>
    </location>
</feature>
<feature type="compositionally biased region" description="Basic and acidic residues" evidence="33">
    <location>
        <begin position="895"/>
        <end position="909"/>
    </location>
</feature>
<dbReference type="InterPro" id="IPR025994">
    <property type="entry name" value="BRCA1_serine_dom"/>
</dbReference>
<dbReference type="Gene3D" id="3.30.40.10">
    <property type="entry name" value="Zinc/RING finger domain, C3HC4 (zinc finger)"/>
    <property type="match status" value="1"/>
</dbReference>
<proteinExistence type="predicted"/>
<evidence type="ECO:0000256" key="33">
    <source>
        <dbReference type="SAM" id="MobiDB-lite"/>
    </source>
</evidence>
<evidence type="ECO:0000256" key="18">
    <source>
        <dbReference type="ARBA" id="ARBA00022833"/>
    </source>
</evidence>
<keyword evidence="19" id="KW-0832">Ubl conjugation</keyword>
<keyword evidence="17" id="KW-0276">Fatty acid metabolism</keyword>
<gene>
    <name evidence="36" type="primary">Brca1</name>
    <name evidence="36" type="ORF">RHICYA_R00682</name>
</gene>
<feature type="compositionally biased region" description="Acidic residues" evidence="33">
    <location>
        <begin position="1094"/>
        <end position="1104"/>
    </location>
</feature>
<dbReference type="EMBL" id="VXBP01009275">
    <property type="protein sequence ID" value="NXO03374.1"/>
    <property type="molecule type" value="Genomic_DNA"/>
</dbReference>
<evidence type="ECO:0000256" key="32">
    <source>
        <dbReference type="PROSITE-ProRule" id="PRU00175"/>
    </source>
</evidence>
<dbReference type="GO" id="GO:0061630">
    <property type="term" value="F:ubiquitin protein ligase activity"/>
    <property type="evidence" value="ECO:0007669"/>
    <property type="project" value="UniProtKB-EC"/>
</dbReference>
<comment type="caution">
    <text evidence="36">The sequence shown here is derived from an EMBL/GenBank/DDBJ whole genome shotgun (WGS) entry which is preliminary data.</text>
</comment>
<dbReference type="InterPro" id="IPR001357">
    <property type="entry name" value="BRCT_dom"/>
</dbReference>
<keyword evidence="23" id="KW-0238">DNA-binding</keyword>
<evidence type="ECO:0000256" key="12">
    <source>
        <dbReference type="ARBA" id="ARBA00022723"/>
    </source>
</evidence>
<dbReference type="OrthoDB" id="6105938at2759"/>
<feature type="region of interest" description="Disordered" evidence="33">
    <location>
        <begin position="893"/>
        <end position="1220"/>
    </location>
</feature>
<keyword evidence="9" id="KW-0444">Lipid biosynthesis</keyword>
<evidence type="ECO:0000256" key="15">
    <source>
        <dbReference type="ARBA" id="ARBA00022771"/>
    </source>
</evidence>
<name>A0A7L1NWX1_RHICY</name>
<dbReference type="FunFam" id="3.40.50.10190:FF:000006">
    <property type="entry name" value="Breast cancer type 1 susceptibility protein homolog"/>
    <property type="match status" value="1"/>
</dbReference>
<dbReference type="Pfam" id="PF12820">
    <property type="entry name" value="BRCT_assoc"/>
    <property type="match status" value="1"/>
</dbReference>
<reference evidence="36 37" key="1">
    <citation type="submission" date="2019-09" db="EMBL/GenBank/DDBJ databases">
        <title>Bird 10,000 Genomes (B10K) Project - Family phase.</title>
        <authorList>
            <person name="Zhang G."/>
        </authorList>
    </citation>
    <scope>NUCLEOTIDE SEQUENCE [LARGE SCALE GENOMIC DNA]</scope>
    <source>
        <strain evidence="36">B10K-DU-002-35</strain>
        <tissue evidence="36">Muscle</tissue>
    </source>
</reference>
<keyword evidence="21" id="KW-0805">Transcription regulation</keyword>
<dbReference type="GO" id="GO:0007095">
    <property type="term" value="P:mitotic G2 DNA damage checkpoint signaling"/>
    <property type="evidence" value="ECO:0007669"/>
    <property type="project" value="TreeGrafter"/>
</dbReference>
<feature type="domain" description="BRCT" evidence="35">
    <location>
        <begin position="1438"/>
        <end position="1509"/>
    </location>
</feature>
<evidence type="ECO:0000313" key="36">
    <source>
        <dbReference type="EMBL" id="NXO03374.1"/>
    </source>
</evidence>
<evidence type="ECO:0000256" key="28">
    <source>
        <dbReference type="ARBA" id="ARBA00023204"/>
    </source>
</evidence>
<keyword evidence="10" id="KW-0597">Phosphoprotein</keyword>
<evidence type="ECO:0000256" key="5">
    <source>
        <dbReference type="ARBA" id="ARBA00012483"/>
    </source>
</evidence>
<dbReference type="InterPro" id="IPR031099">
    <property type="entry name" value="BRCA1-associated"/>
</dbReference>
<feature type="region of interest" description="Disordered" evidence="33">
    <location>
        <begin position="407"/>
        <end position="452"/>
    </location>
</feature>
<keyword evidence="12" id="KW-0479">Metal-binding</keyword>
<feature type="compositionally biased region" description="Basic and acidic residues" evidence="33">
    <location>
        <begin position="298"/>
        <end position="310"/>
    </location>
</feature>
<feature type="compositionally biased region" description="Polar residues" evidence="33">
    <location>
        <begin position="407"/>
        <end position="418"/>
    </location>
</feature>
<protein>
    <recommendedName>
        <fullName evidence="5">RING-type E3 ubiquitin transferase</fullName>
        <ecNumber evidence="5">2.3.2.27</ecNumber>
    </recommendedName>
    <alternativeName>
        <fullName evidence="31">RING-type E3 ubiquitin transferase BRCA1</fullName>
    </alternativeName>
</protein>
<evidence type="ECO:0000256" key="8">
    <source>
        <dbReference type="ARBA" id="ARBA00022499"/>
    </source>
</evidence>
<dbReference type="GO" id="GO:0043009">
    <property type="term" value="P:chordate embryonic development"/>
    <property type="evidence" value="ECO:0007669"/>
    <property type="project" value="TreeGrafter"/>
</dbReference>
<evidence type="ECO:0000256" key="21">
    <source>
        <dbReference type="ARBA" id="ARBA00023015"/>
    </source>
</evidence>
<feature type="domain" description="RING-type" evidence="34">
    <location>
        <begin position="24"/>
        <end position="66"/>
    </location>
</feature>
<organism evidence="36 37">
    <name type="scientific">Rhinopomastus cyanomelas</name>
    <name type="common">Common scimitarbill</name>
    <dbReference type="NCBI Taxonomy" id="113115"/>
    <lineage>
        <taxon>Eukaryota</taxon>
        <taxon>Metazoa</taxon>
        <taxon>Chordata</taxon>
        <taxon>Craniata</taxon>
        <taxon>Vertebrata</taxon>
        <taxon>Euteleostomi</taxon>
        <taxon>Archelosauria</taxon>
        <taxon>Archosauria</taxon>
        <taxon>Dinosauria</taxon>
        <taxon>Saurischia</taxon>
        <taxon>Theropoda</taxon>
        <taxon>Coelurosauria</taxon>
        <taxon>Aves</taxon>
        <taxon>Neognathae</taxon>
        <taxon>Neoaves</taxon>
        <taxon>Telluraves</taxon>
        <taxon>Coraciimorphae</taxon>
        <taxon>Bucerotiformes</taxon>
        <taxon>Rhinopomastidae</taxon>
        <taxon>Rhinopomastus</taxon>
    </lineage>
</organism>
<evidence type="ECO:0000313" key="37">
    <source>
        <dbReference type="Proteomes" id="UP000565785"/>
    </source>
</evidence>
<dbReference type="FunFam" id="3.40.50.10190:FF:000025">
    <property type="entry name" value="Breast cancer type 1 susceptibility protein homolog"/>
    <property type="match status" value="1"/>
</dbReference>
<feature type="region of interest" description="Disordered" evidence="33">
    <location>
        <begin position="736"/>
        <end position="793"/>
    </location>
</feature>
<feature type="compositionally biased region" description="Basic residues" evidence="33">
    <location>
        <begin position="1080"/>
        <end position="1090"/>
    </location>
</feature>
<dbReference type="CDD" id="cd16498">
    <property type="entry name" value="RING-HC_BRCA1"/>
    <property type="match status" value="1"/>
</dbReference>
<keyword evidence="13" id="KW-0677">Repeat</keyword>
<evidence type="ECO:0000256" key="11">
    <source>
        <dbReference type="ARBA" id="ARBA00022679"/>
    </source>
</evidence>
<dbReference type="Pfam" id="PF00097">
    <property type="entry name" value="zf-C3HC4"/>
    <property type="match status" value="1"/>
</dbReference>
<keyword evidence="18" id="KW-0862">Zinc</keyword>
<keyword evidence="30" id="KW-0131">Cell cycle</keyword>
<dbReference type="PIRSF" id="PIRSF001734">
    <property type="entry name" value="BRCA1"/>
    <property type="match status" value="1"/>
</dbReference>
<feature type="compositionally biased region" description="Polar residues" evidence="33">
    <location>
        <begin position="1368"/>
        <end position="1391"/>
    </location>
</feature>
<evidence type="ECO:0000256" key="4">
    <source>
        <dbReference type="ARBA" id="ARBA00004496"/>
    </source>
</evidence>
<evidence type="ECO:0000256" key="25">
    <source>
        <dbReference type="ARBA" id="ARBA00023160"/>
    </source>
</evidence>
<dbReference type="Gene3D" id="3.40.50.10190">
    <property type="entry name" value="BRCT domain"/>
    <property type="match status" value="2"/>
</dbReference>
<evidence type="ECO:0000256" key="22">
    <source>
        <dbReference type="ARBA" id="ARBA00023098"/>
    </source>
</evidence>
<dbReference type="InterPro" id="IPR036420">
    <property type="entry name" value="BRCT_dom_sf"/>
</dbReference>
<evidence type="ECO:0000256" key="13">
    <source>
        <dbReference type="ARBA" id="ARBA00022737"/>
    </source>
</evidence>
<evidence type="ECO:0000256" key="16">
    <source>
        <dbReference type="ARBA" id="ARBA00022786"/>
    </source>
</evidence>
<evidence type="ECO:0000256" key="29">
    <source>
        <dbReference type="ARBA" id="ARBA00023242"/>
    </source>
</evidence>
<keyword evidence="15 32" id="KW-0863">Zinc-finger</keyword>
<feature type="compositionally biased region" description="Polar residues" evidence="33">
    <location>
        <begin position="690"/>
        <end position="699"/>
    </location>
</feature>
<feature type="region of interest" description="Disordered" evidence="33">
    <location>
        <begin position="1296"/>
        <end position="1404"/>
    </location>
</feature>
<dbReference type="FunFam" id="3.30.40.10:FF:000213">
    <property type="entry name" value="Breast cancer type 1 susceptibility protein homolog"/>
    <property type="match status" value="1"/>
</dbReference>
<keyword evidence="22" id="KW-0443">Lipid metabolism</keyword>
<keyword evidence="26" id="KW-0804">Transcription</keyword>
<feature type="compositionally biased region" description="Basic and acidic residues" evidence="33">
    <location>
        <begin position="547"/>
        <end position="570"/>
    </location>
</feature>
<evidence type="ECO:0000256" key="17">
    <source>
        <dbReference type="ARBA" id="ARBA00022832"/>
    </source>
</evidence>
<keyword evidence="14" id="KW-0227">DNA damage</keyword>
<comment type="subcellular location">
    <subcellularLocation>
        <location evidence="3">Chromosome</location>
    </subcellularLocation>
    <subcellularLocation>
        <location evidence="4">Cytoplasm</location>
    </subcellularLocation>
    <subcellularLocation>
        <location evidence="2">Nucleus</location>
    </subcellularLocation>
</comment>
<evidence type="ECO:0000256" key="14">
    <source>
        <dbReference type="ARBA" id="ARBA00022763"/>
    </source>
</evidence>
<feature type="non-terminal residue" evidence="36">
    <location>
        <position position="1628"/>
    </location>
</feature>
<evidence type="ECO:0000256" key="7">
    <source>
        <dbReference type="ARBA" id="ARBA00022490"/>
    </source>
</evidence>
<dbReference type="GO" id="GO:0045944">
    <property type="term" value="P:positive regulation of transcription by RNA polymerase II"/>
    <property type="evidence" value="ECO:0007669"/>
    <property type="project" value="TreeGrafter"/>
</dbReference>
<dbReference type="SUPFAM" id="SSF57850">
    <property type="entry name" value="RING/U-box"/>
    <property type="match status" value="1"/>
</dbReference>
<dbReference type="InterPro" id="IPR017907">
    <property type="entry name" value="Znf_RING_CS"/>
</dbReference>
<dbReference type="PROSITE" id="PS50172">
    <property type="entry name" value="BRCT"/>
    <property type="match status" value="2"/>
</dbReference>
<keyword evidence="16" id="KW-0833">Ubl conjugation pathway</keyword>
<keyword evidence="11" id="KW-0808">Transferase</keyword>
<dbReference type="InterPro" id="IPR018957">
    <property type="entry name" value="Znf_C3HC4_RING-type"/>
</dbReference>
<dbReference type="GO" id="GO:0031436">
    <property type="term" value="C:BRCA1-BARD1 complex"/>
    <property type="evidence" value="ECO:0007669"/>
    <property type="project" value="TreeGrafter"/>
</dbReference>
<feature type="compositionally biased region" description="Polar residues" evidence="33">
    <location>
        <begin position="378"/>
        <end position="389"/>
    </location>
</feature>
<dbReference type="InterPro" id="IPR001841">
    <property type="entry name" value="Znf_RING"/>
</dbReference>
<feature type="non-terminal residue" evidence="36">
    <location>
        <position position="1"/>
    </location>
</feature>
<dbReference type="EC" id="2.3.2.27" evidence="5"/>
<evidence type="ECO:0000256" key="27">
    <source>
        <dbReference type="ARBA" id="ARBA00023172"/>
    </source>
</evidence>
<feature type="region of interest" description="Disordered" evidence="33">
    <location>
        <begin position="1234"/>
        <end position="1255"/>
    </location>
</feature>
<dbReference type="PROSITE" id="PS50089">
    <property type="entry name" value="ZF_RING_2"/>
    <property type="match status" value="1"/>
</dbReference>
<feature type="region of interest" description="Disordered" evidence="33">
    <location>
        <begin position="547"/>
        <end position="626"/>
    </location>
</feature>
<feature type="compositionally biased region" description="Polar residues" evidence="33">
    <location>
        <begin position="1058"/>
        <end position="1072"/>
    </location>
</feature>
<feature type="region of interest" description="Disordered" evidence="33">
    <location>
        <begin position="298"/>
        <end position="389"/>
    </location>
</feature>
<dbReference type="SMART" id="SM00184">
    <property type="entry name" value="RING"/>
    <property type="match status" value="1"/>
</dbReference>
<feature type="compositionally biased region" description="Basic and acidic residues" evidence="33">
    <location>
        <begin position="328"/>
        <end position="349"/>
    </location>
</feature>
<keyword evidence="29" id="KW-0539">Nucleus</keyword>
<dbReference type="CDD" id="cd17721">
    <property type="entry name" value="BRCT_BRCA1_rpt2"/>
    <property type="match status" value="1"/>
</dbReference>
<dbReference type="PANTHER" id="PTHR13763:SF0">
    <property type="entry name" value="BREAST CANCER TYPE 1 SUSCEPTIBILITY PROTEIN"/>
    <property type="match status" value="1"/>
</dbReference>
<feature type="compositionally biased region" description="Polar residues" evidence="33">
    <location>
        <begin position="1115"/>
        <end position="1124"/>
    </location>
</feature>
<dbReference type="GO" id="GO:0003677">
    <property type="term" value="F:DNA binding"/>
    <property type="evidence" value="ECO:0007669"/>
    <property type="project" value="UniProtKB-KW"/>
</dbReference>
<evidence type="ECO:0000256" key="2">
    <source>
        <dbReference type="ARBA" id="ARBA00004123"/>
    </source>
</evidence>
<dbReference type="PANTHER" id="PTHR13763">
    <property type="entry name" value="BREAST CANCER TYPE 1 SUSCEPTIBILITY PROTEIN BRCA1"/>
    <property type="match status" value="1"/>
</dbReference>
<dbReference type="InterPro" id="IPR011364">
    <property type="entry name" value="BRCA1"/>
</dbReference>
<dbReference type="SUPFAM" id="SSF52113">
    <property type="entry name" value="BRCT domain"/>
    <property type="match status" value="2"/>
</dbReference>
<evidence type="ECO:0000259" key="35">
    <source>
        <dbReference type="PROSITE" id="PS50172"/>
    </source>
</evidence>
<dbReference type="GO" id="GO:0000724">
    <property type="term" value="P:double-strand break repair via homologous recombination"/>
    <property type="evidence" value="ECO:0007669"/>
    <property type="project" value="TreeGrafter"/>
</dbReference>
<dbReference type="Proteomes" id="UP000565785">
    <property type="component" value="Unassembled WGS sequence"/>
</dbReference>
<evidence type="ECO:0000256" key="19">
    <source>
        <dbReference type="ARBA" id="ARBA00022843"/>
    </source>
</evidence>
<dbReference type="SMART" id="SM00292">
    <property type="entry name" value="BRCT"/>
    <property type="match status" value="2"/>
</dbReference>
<evidence type="ECO:0000256" key="6">
    <source>
        <dbReference type="ARBA" id="ARBA00022454"/>
    </source>
</evidence>
<evidence type="ECO:0000256" key="30">
    <source>
        <dbReference type="ARBA" id="ARBA00023306"/>
    </source>
</evidence>
<evidence type="ECO:0000259" key="34">
    <source>
        <dbReference type="PROSITE" id="PS50089"/>
    </source>
</evidence>
<evidence type="ECO:0000256" key="10">
    <source>
        <dbReference type="ARBA" id="ARBA00022553"/>
    </source>
</evidence>
<feature type="domain" description="BRCT" evidence="35">
    <location>
        <begin position="1529"/>
        <end position="1628"/>
    </location>
</feature>
<keyword evidence="7" id="KW-0963">Cytoplasm</keyword>
<feature type="compositionally biased region" description="Polar residues" evidence="33">
    <location>
        <begin position="1157"/>
        <end position="1184"/>
    </location>
</feature>
<accession>A0A7L1NWX1</accession>
<dbReference type="GO" id="GO:0006633">
    <property type="term" value="P:fatty acid biosynthetic process"/>
    <property type="evidence" value="ECO:0007669"/>
    <property type="project" value="UniProtKB-KW"/>
</dbReference>
<dbReference type="GO" id="GO:0005694">
    <property type="term" value="C:chromosome"/>
    <property type="evidence" value="ECO:0007669"/>
    <property type="project" value="UniProtKB-SubCell"/>
</dbReference>
<feature type="compositionally biased region" description="Basic and acidic residues" evidence="33">
    <location>
        <begin position="969"/>
        <end position="992"/>
    </location>
</feature>
<keyword evidence="24" id="KW-0010">Activator</keyword>
<dbReference type="Pfam" id="PF00533">
    <property type="entry name" value="BRCT"/>
    <property type="match status" value="2"/>
</dbReference>
<feature type="region of interest" description="Disordered" evidence="33">
    <location>
        <begin position="466"/>
        <end position="535"/>
    </location>
</feature>
<keyword evidence="20" id="KW-0007">Acetylation</keyword>
<evidence type="ECO:0000256" key="23">
    <source>
        <dbReference type="ARBA" id="ARBA00023125"/>
    </source>
</evidence>
<sequence>MNFSVIAVGDVQNVLSAMQKNFECPICLELMKWPVSTKCDHTFCRFCMFKLLSNKKQGVTQCPLCKTEVTKRSLKENATFKQLIEGLLETIHAFELDTGVKLLNSHHFPKTSIEATIAEVPCKESSVIQSKGFRNRKRSAKDNGQENCTLVILYLLLLLWAAGVRRCPLRKKTQKSDSEKRVYIEFGSDSSEELFRQTSKARLEGKEVLHVSSREKLGELESSEKGKQYSCGAQKDKLGSRGAILPSVRGQRDFSADALNKKSISEHPTPGQVNVTQCSSSPLDILAVDLLTEQSDRLGDASPLRSRDTSSFKSPEVADAEQSLSNSKSKDFDLKYSSESNLDKSKEVDTVEAVMYEPESDSFPEKELPAEKLPKPETPQSAAANQVSENKLKRSILKVNEWFSKSTEVLSSSPSQDGSAGEREVCLSDQDSSVSEKTGSVVESTVVDRRWSKQKDDSIKDKIFGKTYKRERKSNPPVIPRDFLPAAEPTGVAAGQCLNNSSNNRLKRKRKSSRALQPEDFIKKRDGEEANGCSEDVNWCLGDAEKRRCAESSAVNERREDNKPEEEGSMGKKAAGKRGAELELSNCDQKCSRKKSSAERPCKEPKPVGSEQRQVRRSGRLRLLPKEEVKGAVVKGARASDGAHEGASFGGQRNVIIHRPECKALCEPRDALSYQLLPDEQGRDKEADETQVSQKNSPGKSLFHPTSLNCSFSCSSSAPDAASQEGEVAGGLVLQPPSVTVAPTPSHPTGEVAESPLTLPQRSRQLTPDVLEDLGTEESPAAQEVSDLTREAEDSELDTQYLRDIFRHSKRLSFSLHPVVEGATAGALKVPGADQVGNKQSKCLATENPQEKAAAESLSRVCGKDKSCESACVSPEGTSTGQKALGTLFMSAATSEDKSKPQGSRERVSSETPAKGDGSPGGQSATEQHGLCFSPKSHQMGKTQLVGVKGPALDLQSGAVTSPATGEQRAAEFRCEVTGSKEREGEQLKGSEEQAAASTGLPECLVTEAPEGQLKGGGDLTGLSETPDGLLGSDEDTEHTASISETDKRERSAVFIKTSDNTPVQELPSKNMSPKPRAQGSRRTRRRARKLQSSDEESSEDEELPSFHTLLFGKSASTPLQSDKQVAPAEEASVSPVVLPPNGSRDGISPQKAPEVAQSNRSLSPSQESERSVNLFSSQSNLSEESADGAEELRKGLMPVQTSKQARAGKESEGASQSCHGELKISDLHLRDVCQGDPNVGAQLGEASGSDSEASIVEDSCEPFSEGEILTTQQKNMMQNNLKKLQQEMAALEAALKQHGSQDCDLPPLPAELPPSSAEGPLGTEQMRQEGENTKEQRSGTRLKSESVLSNLSGNVTRSPNNSSSSSEGLLNPQTAEATNTPSARRSCTQQHKSERSSCLPVAASAAGEETAADAAARERKVMSIVASGLNQREHLVVQKFARRSRSILSNHITEGTTHVIMKTDQELVCERTLKYFLGIAGRKWVVSYQWVVQSLEEGRILDEENFEVRGDVINGRNHQGPKRARQCLTEKIFKGFEVCCCGPYTDMTTEHLESMVELCGAHVVKHLHLFTHRTGSTAVVVVQPDAWMENVDRRAIQQKHNVAMVTREWVLDSVACYQCQELDSYLV</sequence>
<dbReference type="InterPro" id="IPR013083">
    <property type="entry name" value="Znf_RING/FYVE/PHD"/>
</dbReference>
<keyword evidence="27" id="KW-0233">DNA recombination</keyword>
<comment type="catalytic activity">
    <reaction evidence="1">
        <text>S-ubiquitinyl-[E2 ubiquitin-conjugating enzyme]-L-cysteine + [acceptor protein]-L-lysine = [E2 ubiquitin-conjugating enzyme]-L-cysteine + N(6)-ubiquitinyl-[acceptor protein]-L-lysine.</text>
        <dbReference type="EC" id="2.3.2.27"/>
    </reaction>
</comment>
<evidence type="ECO:0000256" key="26">
    <source>
        <dbReference type="ARBA" id="ARBA00023163"/>
    </source>
</evidence>
<dbReference type="CDD" id="cd17735">
    <property type="entry name" value="BRCT_BRCA1_rpt1"/>
    <property type="match status" value="1"/>
</dbReference>
<evidence type="ECO:0000256" key="9">
    <source>
        <dbReference type="ARBA" id="ARBA00022516"/>
    </source>
</evidence>
<feature type="compositionally biased region" description="Polar residues" evidence="33">
    <location>
        <begin position="1347"/>
        <end position="1358"/>
    </location>
</feature>
<evidence type="ECO:0000256" key="1">
    <source>
        <dbReference type="ARBA" id="ARBA00000900"/>
    </source>
</evidence>
<evidence type="ECO:0000256" key="31">
    <source>
        <dbReference type="ARBA" id="ARBA00031556"/>
    </source>
</evidence>
<feature type="compositionally biased region" description="Basic and acidic residues" evidence="33">
    <location>
        <begin position="363"/>
        <end position="375"/>
    </location>
</feature>
<feature type="compositionally biased region" description="Polar residues" evidence="33">
    <location>
        <begin position="429"/>
        <end position="443"/>
    </location>
</feature>
<keyword evidence="6" id="KW-0158">Chromosome</keyword>
<keyword evidence="28" id="KW-0234">DNA repair</keyword>
<evidence type="ECO:0000256" key="24">
    <source>
        <dbReference type="ARBA" id="ARBA00023159"/>
    </source>
</evidence>
<dbReference type="PRINTS" id="PR00493">
    <property type="entry name" value="BRSTCANCERI"/>
</dbReference>
<keyword evidence="37" id="KW-1185">Reference proteome</keyword>
<keyword evidence="25" id="KW-0275">Fatty acid biosynthesis</keyword>
<dbReference type="GO" id="GO:0070531">
    <property type="term" value="C:BRCA1-A complex"/>
    <property type="evidence" value="ECO:0007669"/>
    <property type="project" value="TreeGrafter"/>
</dbReference>
<dbReference type="GO" id="GO:0008270">
    <property type="term" value="F:zinc ion binding"/>
    <property type="evidence" value="ECO:0007669"/>
    <property type="project" value="UniProtKB-KW"/>
</dbReference>
<dbReference type="PROSITE" id="PS00518">
    <property type="entry name" value="ZF_RING_1"/>
    <property type="match status" value="1"/>
</dbReference>
<keyword evidence="8" id="KW-1017">Isopeptide bond</keyword>
<evidence type="ECO:0000256" key="20">
    <source>
        <dbReference type="ARBA" id="ARBA00022990"/>
    </source>
</evidence>
<dbReference type="GO" id="GO:0070013">
    <property type="term" value="C:intracellular organelle lumen"/>
    <property type="evidence" value="ECO:0007669"/>
    <property type="project" value="UniProtKB-ARBA"/>
</dbReference>
<feature type="compositionally biased region" description="Basic and acidic residues" evidence="33">
    <location>
        <begin position="1327"/>
        <end position="1345"/>
    </location>
</feature>